<evidence type="ECO:0000313" key="1">
    <source>
        <dbReference type="EMBL" id="KAJ8896876.1"/>
    </source>
</evidence>
<organism evidence="1 2">
    <name type="scientific">Dryococelus australis</name>
    <dbReference type="NCBI Taxonomy" id="614101"/>
    <lineage>
        <taxon>Eukaryota</taxon>
        <taxon>Metazoa</taxon>
        <taxon>Ecdysozoa</taxon>
        <taxon>Arthropoda</taxon>
        <taxon>Hexapoda</taxon>
        <taxon>Insecta</taxon>
        <taxon>Pterygota</taxon>
        <taxon>Neoptera</taxon>
        <taxon>Polyneoptera</taxon>
        <taxon>Phasmatodea</taxon>
        <taxon>Verophasmatodea</taxon>
        <taxon>Anareolatae</taxon>
        <taxon>Phasmatidae</taxon>
        <taxon>Eurycanthinae</taxon>
        <taxon>Dryococelus</taxon>
    </lineage>
</organism>
<protein>
    <submittedName>
        <fullName evidence="1">Uncharacterized protein</fullName>
    </submittedName>
</protein>
<dbReference type="Proteomes" id="UP001159363">
    <property type="component" value="Chromosome 1"/>
</dbReference>
<keyword evidence="2" id="KW-1185">Reference proteome</keyword>
<accession>A0ABQ9IJR8</accession>
<name>A0ABQ9IJR8_9NEOP</name>
<evidence type="ECO:0000313" key="2">
    <source>
        <dbReference type="Proteomes" id="UP001159363"/>
    </source>
</evidence>
<reference evidence="1 2" key="1">
    <citation type="submission" date="2023-02" db="EMBL/GenBank/DDBJ databases">
        <title>LHISI_Scaffold_Assembly.</title>
        <authorList>
            <person name="Stuart O.P."/>
            <person name="Cleave R."/>
            <person name="Magrath M.J.L."/>
            <person name="Mikheyev A.S."/>
        </authorList>
    </citation>
    <scope>NUCLEOTIDE SEQUENCE [LARGE SCALE GENOMIC DNA]</scope>
    <source>
        <strain evidence="1">Daus_M_001</strain>
        <tissue evidence="1">Leg muscle</tissue>
    </source>
</reference>
<gene>
    <name evidence="1" type="ORF">PR048_002222</name>
</gene>
<dbReference type="EMBL" id="JARBHB010000001">
    <property type="protein sequence ID" value="KAJ8896876.1"/>
    <property type="molecule type" value="Genomic_DNA"/>
</dbReference>
<proteinExistence type="predicted"/>
<comment type="caution">
    <text evidence="1">The sequence shown here is derived from an EMBL/GenBank/DDBJ whole genome shotgun (WGS) entry which is preliminary data.</text>
</comment>
<sequence length="148" mass="16648">MIFLQLFYSVIEGLEIISSWTDSVTATKEYQLLCAAKQPESIVALYINADLVVAIESAILVEEAMKDLRENANAEFWKVFVGVKKKKKRILKLTSLHQGGQEGICTKSTFPQKWWNRLKITTELLLHSFCGQFHTATQGAPSGSQKIN</sequence>